<sequence>MRGILLFIMLIFLLSCNNRPNKILSKVFENYKDYNFQNKFFESNDYVTPLLIIYKAEMTKDEYYKLINSPKYVPNCNTFKGCRYENMKANSFPFNLSEVNWWQPVYNLNPDFVGHYNAKMDQFTDCETSREYKFAYKFLNGYCYLIIENTLENRRR</sequence>
<dbReference type="PROSITE" id="PS51257">
    <property type="entry name" value="PROKAR_LIPOPROTEIN"/>
    <property type="match status" value="1"/>
</dbReference>
<protein>
    <recommendedName>
        <fullName evidence="3">Lipoprotein</fullName>
    </recommendedName>
</protein>
<name>A0A4Q7PGT0_9FLAO</name>
<gene>
    <name evidence="1" type="ORF">EV197_0955</name>
</gene>
<reference evidence="1 2" key="1">
    <citation type="submission" date="2019-02" db="EMBL/GenBank/DDBJ databases">
        <title>Genomic Encyclopedia of Type Strains, Phase IV (KMG-IV): sequencing the most valuable type-strain genomes for metagenomic binning, comparative biology and taxonomic classification.</title>
        <authorList>
            <person name="Goeker M."/>
        </authorList>
    </citation>
    <scope>NUCLEOTIDE SEQUENCE [LARGE SCALE GENOMIC DNA]</scope>
    <source>
        <strain evidence="1 2">DSM 17196</strain>
    </source>
</reference>
<dbReference type="AlphaFoldDB" id="A0A4Q7PGT0"/>
<proteinExistence type="predicted"/>
<organism evidence="1 2">
    <name type="scientific">Aquimarina brevivitae</name>
    <dbReference type="NCBI Taxonomy" id="323412"/>
    <lineage>
        <taxon>Bacteria</taxon>
        <taxon>Pseudomonadati</taxon>
        <taxon>Bacteroidota</taxon>
        <taxon>Flavobacteriia</taxon>
        <taxon>Flavobacteriales</taxon>
        <taxon>Flavobacteriaceae</taxon>
        <taxon>Aquimarina</taxon>
    </lineage>
</organism>
<dbReference type="RefSeq" id="WP_130285551.1">
    <property type="nucleotide sequence ID" value="NZ_SGXE01000001.1"/>
</dbReference>
<evidence type="ECO:0008006" key="3">
    <source>
        <dbReference type="Google" id="ProtNLM"/>
    </source>
</evidence>
<dbReference type="EMBL" id="SGXE01000001">
    <property type="protein sequence ID" value="RZS99731.1"/>
    <property type="molecule type" value="Genomic_DNA"/>
</dbReference>
<keyword evidence="2" id="KW-1185">Reference proteome</keyword>
<dbReference type="Proteomes" id="UP000292262">
    <property type="component" value="Unassembled WGS sequence"/>
</dbReference>
<accession>A0A4Q7PGT0</accession>
<evidence type="ECO:0000313" key="2">
    <source>
        <dbReference type="Proteomes" id="UP000292262"/>
    </source>
</evidence>
<comment type="caution">
    <text evidence="1">The sequence shown here is derived from an EMBL/GenBank/DDBJ whole genome shotgun (WGS) entry which is preliminary data.</text>
</comment>
<evidence type="ECO:0000313" key="1">
    <source>
        <dbReference type="EMBL" id="RZS99731.1"/>
    </source>
</evidence>